<dbReference type="RefSeq" id="WP_066093671.1">
    <property type="nucleotide sequence ID" value="NZ_CP017476.1"/>
</dbReference>
<dbReference type="Proteomes" id="UP000185680">
    <property type="component" value="Chromosome"/>
</dbReference>
<evidence type="ECO:0000256" key="1">
    <source>
        <dbReference type="ARBA" id="ARBA00006739"/>
    </source>
</evidence>
<dbReference type="PANTHER" id="PTHR43685">
    <property type="entry name" value="GLYCOSYLTRANSFERASE"/>
    <property type="match status" value="1"/>
</dbReference>
<evidence type="ECO:0000313" key="6">
    <source>
        <dbReference type="Proteomes" id="UP000185680"/>
    </source>
</evidence>
<gene>
    <name evidence="5" type="ORF">LPB072_07220</name>
</gene>
<dbReference type="Gene3D" id="3.90.550.10">
    <property type="entry name" value="Spore Coat Polysaccharide Biosynthesis Protein SpsA, Chain A"/>
    <property type="match status" value="1"/>
</dbReference>
<evidence type="ECO:0000313" key="5">
    <source>
        <dbReference type="EMBL" id="AOW15453.1"/>
    </source>
</evidence>
<dbReference type="STRING" id="1763535.LPB072_07220"/>
<accession>A0A1D8P2G0</accession>
<evidence type="ECO:0000256" key="3">
    <source>
        <dbReference type="ARBA" id="ARBA00022679"/>
    </source>
</evidence>
<keyword evidence="2" id="KW-0328">Glycosyltransferase</keyword>
<dbReference type="CDD" id="cd04196">
    <property type="entry name" value="GT_2_like_d"/>
    <property type="match status" value="1"/>
</dbReference>
<dbReference type="Pfam" id="PF00535">
    <property type="entry name" value="Glycos_transf_2"/>
    <property type="match status" value="1"/>
</dbReference>
<proteinExistence type="inferred from homology"/>
<dbReference type="KEGG" id="hyl:LPB072_07220"/>
<dbReference type="InterPro" id="IPR050834">
    <property type="entry name" value="Glycosyltransf_2"/>
</dbReference>
<dbReference type="InterPro" id="IPR001173">
    <property type="entry name" value="Glyco_trans_2-like"/>
</dbReference>
<reference evidence="5 6" key="1">
    <citation type="submission" date="2016-10" db="EMBL/GenBank/DDBJ databases">
        <title>Hydorgenophaga sp. LPB0072 isolated from gastropod.</title>
        <authorList>
            <person name="Kim E."/>
            <person name="Yi H."/>
        </authorList>
    </citation>
    <scope>NUCLEOTIDE SEQUENCE [LARGE SCALE GENOMIC DNA]</scope>
    <source>
        <strain evidence="5 6">LPB0072</strain>
    </source>
</reference>
<protein>
    <recommendedName>
        <fullName evidence="4">Glycosyltransferase 2-like domain-containing protein</fullName>
    </recommendedName>
</protein>
<dbReference type="InterPro" id="IPR029044">
    <property type="entry name" value="Nucleotide-diphossugar_trans"/>
</dbReference>
<organism evidence="5 6">
    <name type="scientific">Hydrogenophaga crassostreae</name>
    <dbReference type="NCBI Taxonomy" id="1763535"/>
    <lineage>
        <taxon>Bacteria</taxon>
        <taxon>Pseudomonadati</taxon>
        <taxon>Pseudomonadota</taxon>
        <taxon>Betaproteobacteria</taxon>
        <taxon>Burkholderiales</taxon>
        <taxon>Comamonadaceae</taxon>
        <taxon>Hydrogenophaga</taxon>
    </lineage>
</organism>
<dbReference type="EMBL" id="CP017476">
    <property type="protein sequence ID" value="AOW15453.1"/>
    <property type="molecule type" value="Genomic_DNA"/>
</dbReference>
<dbReference type="AlphaFoldDB" id="A0A1D8P2G0"/>
<comment type="similarity">
    <text evidence="1">Belongs to the glycosyltransferase 2 family.</text>
</comment>
<dbReference type="GO" id="GO:0016757">
    <property type="term" value="F:glycosyltransferase activity"/>
    <property type="evidence" value="ECO:0007669"/>
    <property type="project" value="UniProtKB-KW"/>
</dbReference>
<evidence type="ECO:0000259" key="4">
    <source>
        <dbReference type="Pfam" id="PF00535"/>
    </source>
</evidence>
<sequence length="315" mass="35175">MSSNHGPLIHILMATYEGAAYLREQLDSIAAQHHTNWALWISDDGSRDNTLAICEAFARQHPSHRIHLLTGPSKGPTANFFHLLQSVQPEQASDFLAFADQDDVWLPEKLSRAIAALGDMRPAPQTPALYGALTRLVNDRLQPAGLSQRPTQPLGFGNALLQNVISGNTMVFNVALLERLRHIQPEHAVWHDWSAYQTVTGCGGRIHFDTTPCLLYRQHGGNLVGSQGRSWDKVLRLGMLFRGQYRSWGNKTESAMSDLGPLLDKAALETLQVFKQMRSHANPFERLRLARSGHLWRQTASGRASLWLGLLLKQI</sequence>
<dbReference type="SUPFAM" id="SSF53448">
    <property type="entry name" value="Nucleotide-diphospho-sugar transferases"/>
    <property type="match status" value="1"/>
</dbReference>
<keyword evidence="3" id="KW-0808">Transferase</keyword>
<dbReference type="PANTHER" id="PTHR43685:SF5">
    <property type="entry name" value="GLYCOSYLTRANSFERASE EPSE-RELATED"/>
    <property type="match status" value="1"/>
</dbReference>
<feature type="domain" description="Glycosyltransferase 2-like" evidence="4">
    <location>
        <begin position="11"/>
        <end position="119"/>
    </location>
</feature>
<name>A0A1D8P2G0_9BURK</name>
<evidence type="ECO:0000256" key="2">
    <source>
        <dbReference type="ARBA" id="ARBA00022676"/>
    </source>
</evidence>